<organism evidence="1 2">
    <name type="scientific">Vallitalea maricola</name>
    <dbReference type="NCBI Taxonomy" id="3074433"/>
    <lineage>
        <taxon>Bacteria</taxon>
        <taxon>Bacillati</taxon>
        <taxon>Bacillota</taxon>
        <taxon>Clostridia</taxon>
        <taxon>Lachnospirales</taxon>
        <taxon>Vallitaleaceae</taxon>
        <taxon>Vallitalea</taxon>
    </lineage>
</organism>
<comment type="caution">
    <text evidence="1">The sequence shown here is derived from an EMBL/GenBank/DDBJ whole genome shotgun (WGS) entry which is preliminary data.</text>
</comment>
<dbReference type="EMBL" id="BTPU01000032">
    <property type="protein sequence ID" value="GMQ62961.1"/>
    <property type="molecule type" value="Genomic_DNA"/>
</dbReference>
<proteinExistence type="predicted"/>
<sequence>MNASKESGKNKLYPLTHPQKRIWYIEKIHPNTPVYNIGGTVRIKGKINHELLEQAIQLFISRHKSLHLRFCENSKGVRQYICQESVKLDFIDFASDKKPKEKFHKWVEDEAKRPFRLVDSRLFYFALYQVSESHCGYLVKFHHIIADGWSIQIMTEQIRDIYLKLMAGENVTTDLSSTYEDYIWKEQEYLSSDRFIKHKKFWLEKFKDLQDLFLNKSSDIIIGNRKSFEVDEAVSSMIKDFTSNNVITLNTLFIALYLIYYNKITGQKDIVIGIPVFNRHGKKEKNIFGMFTSTMPFRFLINSNKNFMEIIDEVSNQLKKCYYNQKYPYNLLVQDLELRKRGYDNLFNICINYYNTRHHTEMDGCEVENIEFYNGHQIYGMQIIIRDWTSSGCLTLDFDYKTEDYTEQEIEDLNNHILYLLKQLISNPLQHISGIPMLSEIESNDLAYTFNATARNYPKTKTISQLFEEQVLKTPDKIVIQHNDKNITYKELNERSNQLARYLIKNDVTKESVVGLIATHSIEVIIGILSIIKAGAAFLPIDPVYPKERINYMLEDSGCRILLTNIHKDISFDGKIIQLNNMHNNEDISNLTIISSPDDLIYILYTSGSTGKPKGTMIKHRGVVNYIWWAKKVYIDHEDEVFPLYSSLAFDLTMTSIFTPIISGSKIIIYNDNDEDEYVLFRILRDHQATIIKLTPAHLSLLKDRSIESSSVKKLIVGGENLTVKLASDIYKVFNKGIDIYNEYGPTETVVGCMIHRYEYEKDTSVSVPIGKPIDNAQIYILNEHHQLLPKGALGELYVSGDGVARGYLNNPKLTQEKFIPNPFRDGEMMYKTGDQARFIDDSLIEYVGRIDQQVKIRGYRIELGDIENQINSHKDIVDTVVVDIVEDNGVNNLCAYVVCKNKINVNELKAYLLDKLPDYMIPLYIIEIETIPLTNNGKVDKTLLPKPNRSSGDEIDFISYRNQEEKVLVEAISIVLHIKNPSIKENFYHIGGDSIKAIQVASRLHELGYKIKVKDILAYPIIEEMVLCVKKNEVQCNQQPARGKVKSTPIICWFLNQEFTNIHHYNQSIIIKLNSNIDVRDMEKILEKIIRHHDALRLNYNRQTDELYYNHEHLDYHPKIQEYLLSDLTYSVQLEKMTSIAERLKGSMDIGRDILLKACIFNLGQQRIMLLTAHHIVVDGVSWRIILDDMDTLMEQLQNKQKLTLPAKTVSYQVWSEQLLKHSEELMNEADYWNNILCQQFEFPLIDYEGDHKEHSTNTILSKLSIDMTKLLLEAQEVYNTNTEELLITALVRTVNQLTGSKDIVMELESHGREELSDGLDVTRTVGWFTALYPLHVSLPYNDLSSQIKNVKESIRTIPHRGIGFGILKYLTKWLKDTDKKRIRFNYMGHFSNISENSNFELISERLGEDIGLENHLSCLLEINCYILNNQLHTLFGCEKYRIEENKMKKFIANYESNLEGIILHCCEKDSKVFTPSDFDTVELAQDELDNLFD</sequence>
<accession>A0ACB5UKH1</accession>
<name>A0ACB5UKH1_9FIRM</name>
<evidence type="ECO:0000313" key="1">
    <source>
        <dbReference type="EMBL" id="GMQ62961.1"/>
    </source>
</evidence>
<reference evidence="1" key="1">
    <citation type="submission" date="2023-09" db="EMBL/GenBank/DDBJ databases">
        <title>Vallitalea sediminicola and Vallitalea maricola sp. nov., anaerobic bacteria isolated from marine sediment.</title>
        <authorList>
            <person name="Hirano S."/>
            <person name="Maeda A."/>
            <person name="Terahara T."/>
            <person name="Mori K."/>
            <person name="Hamada M."/>
            <person name="Matsumoto R."/>
            <person name="Kobayashi T."/>
        </authorList>
    </citation>
    <scope>NUCLEOTIDE SEQUENCE</scope>
    <source>
        <strain evidence="1">AN17-2</strain>
    </source>
</reference>
<protein>
    <submittedName>
        <fullName evidence="1">Non-ribosomal peptide synthetase</fullName>
    </submittedName>
</protein>
<gene>
    <name evidence="1" type="ORF">AN2V17_21930</name>
</gene>
<keyword evidence="2" id="KW-1185">Reference proteome</keyword>
<evidence type="ECO:0000313" key="2">
    <source>
        <dbReference type="Proteomes" id="UP001374599"/>
    </source>
</evidence>
<dbReference type="Proteomes" id="UP001374599">
    <property type="component" value="Unassembled WGS sequence"/>
</dbReference>